<comment type="subcellular location">
    <subcellularLocation>
        <location evidence="2">Chromosome</location>
        <location evidence="2">Telomere</location>
    </subcellularLocation>
    <subcellularLocation>
        <location evidence="1 19">Nucleus</location>
    </subcellularLocation>
</comment>
<keyword evidence="7 19" id="KW-0547">Nucleotide-binding</keyword>
<evidence type="ECO:0000256" key="2">
    <source>
        <dbReference type="ARBA" id="ARBA00004574"/>
    </source>
</evidence>
<evidence type="ECO:0000256" key="20">
    <source>
        <dbReference type="SAM" id="MobiDB-lite"/>
    </source>
</evidence>
<name>A0A6G1L683_9PEZI</name>
<evidence type="ECO:0000256" key="3">
    <source>
        <dbReference type="ARBA" id="ARBA00007726"/>
    </source>
</evidence>
<dbReference type="PANTHER" id="PTHR12604">
    <property type="entry name" value="KU AUTOANTIGEN DNA HELICASE"/>
    <property type="match status" value="1"/>
</dbReference>
<protein>
    <recommendedName>
        <fullName evidence="5 19">ATP-dependent DNA helicase II subunit 2</fullName>
        <ecNumber evidence="4 19">3.6.4.12</ecNumber>
    </recommendedName>
</protein>
<evidence type="ECO:0000256" key="5">
    <source>
        <dbReference type="ARBA" id="ARBA00021792"/>
    </source>
</evidence>
<dbReference type="Pfam" id="PF03731">
    <property type="entry name" value="Ku_N"/>
    <property type="match status" value="1"/>
</dbReference>
<keyword evidence="16 19" id="KW-0539">Nucleus</keyword>
<reference evidence="22" key="1">
    <citation type="journal article" date="2020" name="Stud. Mycol.">
        <title>101 Dothideomycetes genomes: a test case for predicting lifestyles and emergence of pathogens.</title>
        <authorList>
            <person name="Haridas S."/>
            <person name="Albert R."/>
            <person name="Binder M."/>
            <person name="Bloem J."/>
            <person name="Labutti K."/>
            <person name="Salamov A."/>
            <person name="Andreopoulos B."/>
            <person name="Baker S."/>
            <person name="Barry K."/>
            <person name="Bills G."/>
            <person name="Bluhm B."/>
            <person name="Cannon C."/>
            <person name="Castanera R."/>
            <person name="Culley D."/>
            <person name="Daum C."/>
            <person name="Ezra D."/>
            <person name="Gonzalez J."/>
            <person name="Henrissat B."/>
            <person name="Kuo A."/>
            <person name="Liang C."/>
            <person name="Lipzen A."/>
            <person name="Lutzoni F."/>
            <person name="Magnuson J."/>
            <person name="Mondo S."/>
            <person name="Nolan M."/>
            <person name="Ohm R."/>
            <person name="Pangilinan J."/>
            <person name="Park H.-J."/>
            <person name="Ramirez L."/>
            <person name="Alfaro M."/>
            <person name="Sun H."/>
            <person name="Tritt A."/>
            <person name="Yoshinaga Y."/>
            <person name="Zwiers L.-H."/>
            <person name="Turgeon B."/>
            <person name="Goodwin S."/>
            <person name="Spatafora J."/>
            <person name="Crous P."/>
            <person name="Grigoriev I."/>
        </authorList>
    </citation>
    <scope>NUCLEOTIDE SEQUENCE</scope>
    <source>
        <strain evidence="22">CBS 116005</strain>
    </source>
</reference>
<comment type="function">
    <text evidence="17">Single-stranded DNA-dependent ATP-dependent helicase. Involved in non-homologous end joining (NHEJ) DNA double strand break repair. DNA-binding is sequence-independent but has a high affinity to nicks in double-stranded DNA and to the ends of duplex DNA. Binds to naturally occurring chromosomal ends, and therefore provides chromosomal end protection. Required also for telomere recombination to repair telomeric ends in the absence of telomerase. KU70, of the KU70/KU80 heterodimer, binds to the stem loop of TLC1, the RNA component of telomerase. Involved in telomere maintenance. Interacts with telomeric repeats and subtelomeric sequences thereby controlling telomere length and protecting against subtelomeric rearrangement. Maintains telomeric chromatin, which is involved in silencing the expression of genes located at the telomere. Required for mating-type switching.</text>
</comment>
<dbReference type="GO" id="GO:0016787">
    <property type="term" value="F:hydrolase activity"/>
    <property type="evidence" value="ECO:0007669"/>
    <property type="project" value="UniProtKB-KW"/>
</dbReference>
<evidence type="ECO:0000256" key="19">
    <source>
        <dbReference type="PIRNR" id="PIRNR016570"/>
    </source>
</evidence>
<dbReference type="GO" id="GO:0006310">
    <property type="term" value="P:DNA recombination"/>
    <property type="evidence" value="ECO:0007669"/>
    <property type="project" value="UniProtKB-KW"/>
</dbReference>
<dbReference type="GO" id="GO:0005524">
    <property type="term" value="F:ATP binding"/>
    <property type="evidence" value="ECO:0007669"/>
    <property type="project" value="UniProtKB-UniRule"/>
</dbReference>
<evidence type="ECO:0000256" key="12">
    <source>
        <dbReference type="ARBA" id="ARBA00022895"/>
    </source>
</evidence>
<dbReference type="InterPro" id="IPR006164">
    <property type="entry name" value="DNA_bd_Ku70/Ku80"/>
</dbReference>
<dbReference type="FunFam" id="1.10.1600.10:FF:000002">
    <property type="entry name" value="X-ray repair cross-complementing protein 5"/>
    <property type="match status" value="1"/>
</dbReference>
<evidence type="ECO:0000259" key="21">
    <source>
        <dbReference type="PROSITE" id="PS50234"/>
    </source>
</evidence>
<dbReference type="PANTHER" id="PTHR12604:SF4">
    <property type="entry name" value="X-RAY REPAIR CROSS-COMPLEMENTING PROTEIN 5"/>
    <property type="match status" value="1"/>
</dbReference>
<evidence type="ECO:0000313" key="23">
    <source>
        <dbReference type="Proteomes" id="UP000799436"/>
    </source>
</evidence>
<proteinExistence type="inferred from homology"/>
<dbReference type="Pfam" id="PF02735">
    <property type="entry name" value="Ku"/>
    <property type="match status" value="1"/>
</dbReference>
<evidence type="ECO:0000256" key="4">
    <source>
        <dbReference type="ARBA" id="ARBA00012551"/>
    </source>
</evidence>
<dbReference type="PROSITE" id="PS50234">
    <property type="entry name" value="VWFA"/>
    <property type="match status" value="1"/>
</dbReference>
<dbReference type="SUPFAM" id="SSF101420">
    <property type="entry name" value="C-terminal domain of Ku80"/>
    <property type="match status" value="1"/>
</dbReference>
<feature type="region of interest" description="Disordered" evidence="20">
    <location>
        <begin position="553"/>
        <end position="576"/>
    </location>
</feature>
<keyword evidence="6" id="KW-0158">Chromosome</keyword>
<organism evidence="22 23">
    <name type="scientific">Teratosphaeria nubilosa</name>
    <dbReference type="NCBI Taxonomy" id="161662"/>
    <lineage>
        <taxon>Eukaryota</taxon>
        <taxon>Fungi</taxon>
        <taxon>Dikarya</taxon>
        <taxon>Ascomycota</taxon>
        <taxon>Pezizomycotina</taxon>
        <taxon>Dothideomycetes</taxon>
        <taxon>Dothideomycetidae</taxon>
        <taxon>Mycosphaerellales</taxon>
        <taxon>Teratosphaeriaceae</taxon>
        <taxon>Teratosphaeria</taxon>
    </lineage>
</organism>
<dbReference type="GO" id="GO:0043564">
    <property type="term" value="C:Ku70:Ku80 complex"/>
    <property type="evidence" value="ECO:0007669"/>
    <property type="project" value="InterPro"/>
</dbReference>
<dbReference type="InterPro" id="IPR005161">
    <property type="entry name" value="Ku_N"/>
</dbReference>
<dbReference type="Proteomes" id="UP000799436">
    <property type="component" value="Unassembled WGS sequence"/>
</dbReference>
<feature type="compositionally biased region" description="Basic residues" evidence="20">
    <location>
        <begin position="560"/>
        <end position="570"/>
    </location>
</feature>
<dbReference type="GO" id="GO:0003690">
    <property type="term" value="F:double-stranded DNA binding"/>
    <property type="evidence" value="ECO:0007669"/>
    <property type="project" value="TreeGrafter"/>
</dbReference>
<evidence type="ECO:0000256" key="15">
    <source>
        <dbReference type="ARBA" id="ARBA00023204"/>
    </source>
</evidence>
<keyword evidence="10 19" id="KW-0347">Helicase</keyword>
<keyword evidence="12" id="KW-0779">Telomere</keyword>
<keyword evidence="23" id="KW-1185">Reference proteome</keyword>
<evidence type="ECO:0000256" key="7">
    <source>
        <dbReference type="ARBA" id="ARBA00022741"/>
    </source>
</evidence>
<accession>A0A6G1L683</accession>
<dbReference type="InterPro" id="IPR014893">
    <property type="entry name" value="Ku_PK_bind"/>
</dbReference>
<keyword evidence="14 19" id="KW-0233">DNA recombination</keyword>
<dbReference type="Gene3D" id="2.40.290.10">
    <property type="match status" value="1"/>
</dbReference>
<evidence type="ECO:0000256" key="17">
    <source>
        <dbReference type="ARBA" id="ARBA00024890"/>
    </source>
</evidence>
<dbReference type="GO" id="GO:0042162">
    <property type="term" value="F:telomeric DNA binding"/>
    <property type="evidence" value="ECO:0007669"/>
    <property type="project" value="InterPro"/>
</dbReference>
<evidence type="ECO:0000256" key="10">
    <source>
        <dbReference type="ARBA" id="ARBA00022806"/>
    </source>
</evidence>
<dbReference type="Gene3D" id="3.40.50.410">
    <property type="entry name" value="von Willebrand factor, type A domain"/>
    <property type="match status" value="1"/>
</dbReference>
<dbReference type="InterPro" id="IPR016194">
    <property type="entry name" value="SPOC-like_C_dom_sf"/>
</dbReference>
<dbReference type="CDD" id="cd00873">
    <property type="entry name" value="KU80"/>
    <property type="match status" value="1"/>
</dbReference>
<evidence type="ECO:0000256" key="1">
    <source>
        <dbReference type="ARBA" id="ARBA00004123"/>
    </source>
</evidence>
<dbReference type="PIRSF" id="PIRSF016570">
    <property type="entry name" value="Ku80"/>
    <property type="match status" value="1"/>
</dbReference>
<evidence type="ECO:0000256" key="16">
    <source>
        <dbReference type="ARBA" id="ARBA00023242"/>
    </source>
</evidence>
<dbReference type="SUPFAM" id="SSF53300">
    <property type="entry name" value="vWA-like"/>
    <property type="match status" value="1"/>
</dbReference>
<evidence type="ECO:0000313" key="22">
    <source>
        <dbReference type="EMBL" id="KAF2767754.1"/>
    </source>
</evidence>
<evidence type="ECO:0000256" key="9">
    <source>
        <dbReference type="ARBA" id="ARBA00022801"/>
    </source>
</evidence>
<dbReference type="Gene3D" id="1.10.1600.10">
    <property type="match status" value="1"/>
</dbReference>
<dbReference type="OrthoDB" id="30826at2759"/>
<dbReference type="Gene3D" id="1.25.40.240">
    <property type="entry name" value="Ku, C-terminal domain"/>
    <property type="match status" value="1"/>
</dbReference>
<keyword evidence="13 19" id="KW-0238">DNA-binding</keyword>
<dbReference type="GO" id="GO:0006303">
    <property type="term" value="P:double-strand break repair via nonhomologous end joining"/>
    <property type="evidence" value="ECO:0007669"/>
    <property type="project" value="InterPro"/>
</dbReference>
<dbReference type="Pfam" id="PF08785">
    <property type="entry name" value="Ku_PK_bind"/>
    <property type="match status" value="1"/>
</dbReference>
<evidence type="ECO:0000256" key="18">
    <source>
        <dbReference type="ARBA" id="ARBA00047995"/>
    </source>
</evidence>
<gene>
    <name evidence="22" type="ORF">EJ03DRAFT_142741</name>
</gene>
<dbReference type="InterPro" id="IPR024193">
    <property type="entry name" value="Ku80"/>
</dbReference>
<dbReference type="InterPro" id="IPR036465">
    <property type="entry name" value="vWFA_dom_sf"/>
</dbReference>
<evidence type="ECO:0000256" key="11">
    <source>
        <dbReference type="ARBA" id="ARBA00022840"/>
    </source>
</evidence>
<dbReference type="AlphaFoldDB" id="A0A6G1L683"/>
<dbReference type="GO" id="GO:0000723">
    <property type="term" value="P:telomere maintenance"/>
    <property type="evidence" value="ECO:0007669"/>
    <property type="project" value="InterPro"/>
</dbReference>
<dbReference type="FunFam" id="3.40.50.410:FF:000073">
    <property type="entry name" value="ATP-dependent DNA helicase II subunit 2"/>
    <property type="match status" value="1"/>
</dbReference>
<evidence type="ECO:0000256" key="13">
    <source>
        <dbReference type="ARBA" id="ARBA00023125"/>
    </source>
</evidence>
<dbReference type="InterPro" id="IPR036494">
    <property type="entry name" value="Ku_C_sf"/>
</dbReference>
<dbReference type="GO" id="GO:0003684">
    <property type="term" value="F:damaged DNA binding"/>
    <property type="evidence" value="ECO:0007669"/>
    <property type="project" value="InterPro"/>
</dbReference>
<evidence type="ECO:0000256" key="14">
    <source>
        <dbReference type="ARBA" id="ARBA00023172"/>
    </source>
</evidence>
<dbReference type="GO" id="GO:0003678">
    <property type="term" value="F:DNA helicase activity"/>
    <property type="evidence" value="ECO:0007669"/>
    <property type="project" value="UniProtKB-EC"/>
</dbReference>
<evidence type="ECO:0000256" key="8">
    <source>
        <dbReference type="ARBA" id="ARBA00022763"/>
    </source>
</evidence>
<evidence type="ECO:0000256" key="6">
    <source>
        <dbReference type="ARBA" id="ARBA00022454"/>
    </source>
</evidence>
<dbReference type="InterPro" id="IPR002035">
    <property type="entry name" value="VWF_A"/>
</dbReference>
<feature type="domain" description="VWFA" evidence="21">
    <location>
        <begin position="6"/>
        <end position="219"/>
    </location>
</feature>
<keyword evidence="15 19" id="KW-0234">DNA repair</keyword>
<keyword evidence="9 19" id="KW-0378">Hydrolase</keyword>
<comment type="catalytic activity">
    <reaction evidence="18 19">
        <text>ATP + H2O = ADP + phosphate + H(+)</text>
        <dbReference type="Rhea" id="RHEA:13065"/>
        <dbReference type="ChEBI" id="CHEBI:15377"/>
        <dbReference type="ChEBI" id="CHEBI:15378"/>
        <dbReference type="ChEBI" id="CHEBI:30616"/>
        <dbReference type="ChEBI" id="CHEBI:43474"/>
        <dbReference type="ChEBI" id="CHEBI:456216"/>
        <dbReference type="EC" id="3.6.4.12"/>
    </reaction>
</comment>
<keyword evidence="11 19" id="KW-0067">ATP-binding</keyword>
<keyword evidence="8 19" id="KW-0227">DNA damage</keyword>
<comment type="similarity">
    <text evidence="3 19">Belongs to the ku80 family.</text>
</comment>
<dbReference type="SUPFAM" id="SSF100939">
    <property type="entry name" value="SPOC domain-like"/>
    <property type="match status" value="1"/>
</dbReference>
<dbReference type="EC" id="3.6.4.12" evidence="4 19"/>
<dbReference type="GO" id="GO:0000781">
    <property type="term" value="C:chromosome, telomeric region"/>
    <property type="evidence" value="ECO:0007669"/>
    <property type="project" value="UniProtKB-SubCell"/>
</dbReference>
<sequence>MANKEATVYIVDCGSTMGEKSHGREQTNLEWSLEYIWDKICATIATGRKTILSGVVGFRTDTTHNALAEDDAYAHISVFQDLGQILMPQLRKLRSDLVVSSTEAGDAFSAVVIAIQMIAETCKKLKYDRKIVLLTDGRGSLDVDDLPQIIKKMREDSIELVVLGVDFDDAEYGFKEEGKGGAKAENEEILRQLCEDCNGVFGTVAQAVDELQTPRVKSVRPTPLYKGLLTLGNPEQYDDAISIDVERYPKTMKASAPSSSQFVVRSDMAATQATTQTIDGGEAPMGSADGLAAVKSARSYQVLDENAPGGKRDVDRDELSKGYAYGSTAVHISDSDQNVITYESMPGFDIVGFVEREKYERYFDMSRTSMTVSMKNNDQASMGLSSLINALWELDSYAVARLVKKENNEPRLLLLAPNVETDFECLYDVELPFQEDLRQYKFPPLDRVVTVSGKVLKVHRNLPSDDLKQAMSDYVDSMDLSTFGKDDEGNPTEYAPPDETVNPIIHRINQVIKHRAVNPDADPPEPYELLTRYSRPPDELVEKAEPALHRVRESAQVKKVPPKARGRFGKRKDAPKPLSDLDVNALLAQDPKRKAKRIDPRNAIPEFKQMILSAGDESGDGEALLDAVKQFKTIIFDWIKNSVGDSAYQRVVEAVGIIRDEAIDISMPALYNGFAKELKEKLLKEELGGDRKELWHKVRNNRLGLLSGIESECGASEDEAKAFMSWRL</sequence>
<dbReference type="EMBL" id="ML995852">
    <property type="protein sequence ID" value="KAF2767754.1"/>
    <property type="molecule type" value="Genomic_DNA"/>
</dbReference>
<dbReference type="SMART" id="SM00559">
    <property type="entry name" value="Ku78"/>
    <property type="match status" value="1"/>
</dbReference>